<dbReference type="Pfam" id="PF23144">
    <property type="entry name" value="Fn3_PTPRU"/>
    <property type="match status" value="1"/>
</dbReference>
<dbReference type="InterPro" id="IPR057598">
    <property type="entry name" value="Fn3_PTPRU"/>
</dbReference>
<dbReference type="STRING" id="137246.A0A401T7I9"/>
<feature type="non-terminal residue" evidence="13">
    <location>
        <position position="1"/>
    </location>
</feature>
<dbReference type="FunFam" id="2.60.40.10:FF:000019">
    <property type="entry name" value="receptor-type tyrosine-protein phosphatase kappa isoform X2"/>
    <property type="match status" value="1"/>
</dbReference>
<dbReference type="PROSITE" id="PS50835">
    <property type="entry name" value="IG_LIKE"/>
    <property type="match status" value="1"/>
</dbReference>
<evidence type="ECO:0000259" key="12">
    <source>
        <dbReference type="PROSITE" id="PS50853"/>
    </source>
</evidence>
<dbReference type="PRINTS" id="PR00020">
    <property type="entry name" value="MAMDOMAIN"/>
</dbReference>
<dbReference type="InterPro" id="IPR003961">
    <property type="entry name" value="FN3_dom"/>
</dbReference>
<feature type="domain" description="Fibronectin type-III" evidence="12">
    <location>
        <begin position="275"/>
        <end position="373"/>
    </location>
</feature>
<dbReference type="InterPro" id="IPR007110">
    <property type="entry name" value="Ig-like_dom"/>
</dbReference>
<evidence type="ECO:0000313" key="13">
    <source>
        <dbReference type="EMBL" id="GCC38574.1"/>
    </source>
</evidence>
<name>A0A401T7I9_CHIPU</name>
<reference evidence="13 14" key="1">
    <citation type="journal article" date="2018" name="Nat. Ecol. Evol.">
        <title>Shark genomes provide insights into elasmobranch evolution and the origin of vertebrates.</title>
        <authorList>
            <person name="Hara Y"/>
            <person name="Yamaguchi K"/>
            <person name="Onimaru K"/>
            <person name="Kadota M"/>
            <person name="Koyanagi M"/>
            <person name="Keeley SD"/>
            <person name="Tatsumi K"/>
            <person name="Tanaka K"/>
            <person name="Motone F"/>
            <person name="Kageyama Y"/>
            <person name="Nozu R"/>
            <person name="Adachi N"/>
            <person name="Nishimura O"/>
            <person name="Nakagawa R"/>
            <person name="Tanegashima C"/>
            <person name="Kiyatake I"/>
            <person name="Matsumoto R"/>
            <person name="Murakumo K"/>
            <person name="Nishida K"/>
            <person name="Terakita A"/>
            <person name="Kuratani S"/>
            <person name="Sato K"/>
            <person name="Hyodo S Kuraku.S."/>
        </authorList>
    </citation>
    <scope>NUCLEOTIDE SEQUENCE [LARGE SCALE GENOMIC DNA]</scope>
</reference>
<feature type="domain" description="MAM" evidence="10">
    <location>
        <begin position="15"/>
        <end position="174"/>
    </location>
</feature>
<organism evidence="13 14">
    <name type="scientific">Chiloscyllium punctatum</name>
    <name type="common">Brownbanded bambooshark</name>
    <name type="synonym">Hemiscyllium punctatum</name>
    <dbReference type="NCBI Taxonomy" id="137246"/>
    <lineage>
        <taxon>Eukaryota</taxon>
        <taxon>Metazoa</taxon>
        <taxon>Chordata</taxon>
        <taxon>Craniata</taxon>
        <taxon>Vertebrata</taxon>
        <taxon>Chondrichthyes</taxon>
        <taxon>Elasmobranchii</taxon>
        <taxon>Galeomorphii</taxon>
        <taxon>Galeoidea</taxon>
        <taxon>Orectolobiformes</taxon>
        <taxon>Hemiscylliidae</taxon>
        <taxon>Chiloscyllium</taxon>
    </lineage>
</organism>
<dbReference type="CDD" id="cd06263">
    <property type="entry name" value="MAM"/>
    <property type="match status" value="1"/>
</dbReference>
<dbReference type="SUPFAM" id="SSF49899">
    <property type="entry name" value="Concanavalin A-like lectins/glucanases"/>
    <property type="match status" value="1"/>
</dbReference>
<keyword evidence="7" id="KW-1015">Disulfide bond</keyword>
<accession>A0A401T7I9</accession>
<feature type="domain" description="Fibronectin type-III" evidence="12">
    <location>
        <begin position="374"/>
        <end position="479"/>
    </location>
</feature>
<dbReference type="Pfam" id="PF00629">
    <property type="entry name" value="MAM"/>
    <property type="match status" value="1"/>
</dbReference>
<dbReference type="InterPro" id="IPR000998">
    <property type="entry name" value="MAM_dom"/>
</dbReference>
<dbReference type="GO" id="GO:0016020">
    <property type="term" value="C:membrane"/>
    <property type="evidence" value="ECO:0007669"/>
    <property type="project" value="UniProtKB-SubCell"/>
</dbReference>
<evidence type="ECO:0000256" key="1">
    <source>
        <dbReference type="ARBA" id="ARBA00004479"/>
    </source>
</evidence>
<evidence type="ECO:0000259" key="10">
    <source>
        <dbReference type="PROSITE" id="PS50060"/>
    </source>
</evidence>
<proteinExistence type="predicted"/>
<keyword evidence="3" id="KW-0732">Signal</keyword>
<keyword evidence="8" id="KW-0325">Glycoprotein</keyword>
<evidence type="ECO:0000256" key="7">
    <source>
        <dbReference type="ARBA" id="ARBA00023157"/>
    </source>
</evidence>
<dbReference type="PANTHER" id="PTHR24051:SF10">
    <property type="entry name" value="RECEPTOR-TYPE TYROSINE-PROTEIN PHOSPHATASE U-RELATED"/>
    <property type="match status" value="1"/>
</dbReference>
<evidence type="ECO:0000256" key="3">
    <source>
        <dbReference type="ARBA" id="ARBA00022729"/>
    </source>
</evidence>
<keyword evidence="9" id="KW-0393">Immunoglobulin domain</keyword>
<gene>
    <name evidence="13" type="ORF">chiPu_0017089</name>
</gene>
<dbReference type="InterPro" id="IPR013783">
    <property type="entry name" value="Ig-like_fold"/>
</dbReference>
<dbReference type="SUPFAM" id="SSF49265">
    <property type="entry name" value="Fibronectin type III"/>
    <property type="match status" value="1"/>
</dbReference>
<comment type="subcellular location">
    <subcellularLocation>
        <location evidence="1">Membrane</location>
        <topology evidence="1">Single-pass type I membrane protein</topology>
    </subcellularLocation>
</comment>
<dbReference type="EMBL" id="BEZZ01001211">
    <property type="protein sequence ID" value="GCC38574.1"/>
    <property type="molecule type" value="Genomic_DNA"/>
</dbReference>
<keyword evidence="14" id="KW-1185">Reference proteome</keyword>
<dbReference type="PRINTS" id="PR00014">
    <property type="entry name" value="FNTYPEIII"/>
</dbReference>
<protein>
    <submittedName>
        <fullName evidence="13">Uncharacterized protein</fullName>
    </submittedName>
</protein>
<dbReference type="OrthoDB" id="10253954at2759"/>
<evidence type="ECO:0000259" key="11">
    <source>
        <dbReference type="PROSITE" id="PS50835"/>
    </source>
</evidence>
<dbReference type="Gene3D" id="2.60.40.10">
    <property type="entry name" value="Immunoglobulins"/>
    <property type="match status" value="3"/>
</dbReference>
<dbReference type="Proteomes" id="UP000287033">
    <property type="component" value="Unassembled WGS sequence"/>
</dbReference>
<evidence type="ECO:0000313" key="14">
    <source>
        <dbReference type="Proteomes" id="UP000287033"/>
    </source>
</evidence>
<dbReference type="InterPro" id="IPR036116">
    <property type="entry name" value="FN3_sf"/>
</dbReference>
<dbReference type="InterPro" id="IPR003599">
    <property type="entry name" value="Ig_sub"/>
</dbReference>
<dbReference type="Pfam" id="PF00041">
    <property type="entry name" value="fn3"/>
    <property type="match status" value="1"/>
</dbReference>
<dbReference type="SUPFAM" id="SSF48726">
    <property type="entry name" value="Immunoglobulin"/>
    <property type="match status" value="1"/>
</dbReference>
<dbReference type="PROSITE" id="PS50060">
    <property type="entry name" value="MAM_2"/>
    <property type="match status" value="1"/>
</dbReference>
<dbReference type="InterPro" id="IPR013320">
    <property type="entry name" value="ConA-like_dom_sf"/>
</dbReference>
<dbReference type="PROSITE" id="PS50853">
    <property type="entry name" value="FN3"/>
    <property type="match status" value="2"/>
</dbReference>
<dbReference type="InterPro" id="IPR051622">
    <property type="entry name" value="R-tyr_protein_phosphatases"/>
</dbReference>
<comment type="caution">
    <text evidence="13">The sequence shown here is derived from an EMBL/GenBank/DDBJ whole genome shotgun (WGS) entry which is preliminary data.</text>
</comment>
<dbReference type="PANTHER" id="PTHR24051">
    <property type="entry name" value="SUSHI DOMAIN-CONTAINING PROTEIN 1"/>
    <property type="match status" value="1"/>
</dbReference>
<evidence type="ECO:0000256" key="5">
    <source>
        <dbReference type="ARBA" id="ARBA00022989"/>
    </source>
</evidence>
<feature type="domain" description="Ig-like" evidence="11">
    <location>
        <begin position="154"/>
        <end position="262"/>
    </location>
</feature>
<evidence type="ECO:0000256" key="4">
    <source>
        <dbReference type="ARBA" id="ARBA00022737"/>
    </source>
</evidence>
<sequence>KFHGKTKLSLLLPTEMCTFDEDDVCDYFQGTNDDFDWKHVEIQGPTGQTSDLLQGSYMMVNSSQHIQGQKAQLILHSLSESYAHCIHFSYFLYDKDGVSPGLLNVFIRVNNGSLGDAVWNVSKSHGKQWLHAKLAVGTFYPDNYQVIFEAVILPEQRGYIALDDILIADSTCTNTSHFQPLRDMEINSGQNVTFHCTARGQITQPQSLFLQRQHGGVINPSAQPERIKPTILIATFHLQQLTKQNQDLYRCVIQSESGSGVSNFAALIVKEPVQAPNDITSSEIKPRQVTVQWEPLEYNSTRCHTYFYTVCYHYTFRVDYIQRFQECQTVPQNVSSFIIRKLLPHTDIYVKITVLNHIGRRESEELKFRTDEDVPGRISAEFINSLSTEDTITLKWKEPQVPNGVITQYEVSYQCIESSDPAVIISCPKKTLLKARNETNHTFKNLEPGTTYRFSIRASTVKGFGSRVFTMITTNILAPLFMYGNMPSPLEVTNTTITVQLKPARGRGAPISVYHIVVKQNNLHKVKQEPRTQECFPLPIKWEEAATEDLPYYYSAELTPSSLPGPKPFTVGDNGIYNGYWNVPLESEKNYSIYFQATSNFKRLLTKEAKRMNNISIY</sequence>
<dbReference type="InterPro" id="IPR036179">
    <property type="entry name" value="Ig-like_dom_sf"/>
</dbReference>
<keyword evidence="2" id="KW-0812">Transmembrane</keyword>
<dbReference type="Gene3D" id="2.60.120.200">
    <property type="match status" value="1"/>
</dbReference>
<dbReference type="FunFam" id="2.60.40.10:FF:000048">
    <property type="entry name" value="receptor-type tyrosine-protein phosphatase U isoform X1"/>
    <property type="match status" value="1"/>
</dbReference>
<dbReference type="CDD" id="cd00063">
    <property type="entry name" value="FN3"/>
    <property type="match status" value="2"/>
</dbReference>
<keyword evidence="4" id="KW-0677">Repeat</keyword>
<evidence type="ECO:0000256" key="9">
    <source>
        <dbReference type="ARBA" id="ARBA00023319"/>
    </source>
</evidence>
<dbReference type="SMART" id="SM00409">
    <property type="entry name" value="IG"/>
    <property type="match status" value="1"/>
</dbReference>
<evidence type="ECO:0000256" key="2">
    <source>
        <dbReference type="ARBA" id="ARBA00022692"/>
    </source>
</evidence>
<evidence type="ECO:0000256" key="8">
    <source>
        <dbReference type="ARBA" id="ARBA00023180"/>
    </source>
</evidence>
<dbReference type="SMART" id="SM00060">
    <property type="entry name" value="FN3"/>
    <property type="match status" value="2"/>
</dbReference>
<dbReference type="AlphaFoldDB" id="A0A401T7I9"/>
<keyword evidence="5" id="KW-1133">Transmembrane helix</keyword>
<evidence type="ECO:0000256" key="6">
    <source>
        <dbReference type="ARBA" id="ARBA00023136"/>
    </source>
</evidence>
<dbReference type="OMA" id="LIRHYEI"/>
<keyword evidence="6" id="KW-0472">Membrane</keyword>
<dbReference type="SMART" id="SM00137">
    <property type="entry name" value="MAM"/>
    <property type="match status" value="1"/>
</dbReference>